<dbReference type="GO" id="GO:0031956">
    <property type="term" value="F:medium-chain fatty acid-CoA ligase activity"/>
    <property type="evidence" value="ECO:0007669"/>
    <property type="project" value="TreeGrafter"/>
</dbReference>
<organism evidence="3 4">
    <name type="scientific">Clonostachys chloroleuca</name>
    <dbReference type="NCBI Taxonomy" id="1926264"/>
    <lineage>
        <taxon>Eukaryota</taxon>
        <taxon>Fungi</taxon>
        <taxon>Dikarya</taxon>
        <taxon>Ascomycota</taxon>
        <taxon>Pezizomycotina</taxon>
        <taxon>Sordariomycetes</taxon>
        <taxon>Hypocreomycetidae</taxon>
        <taxon>Hypocreales</taxon>
        <taxon>Bionectriaceae</taxon>
        <taxon>Clonostachys</taxon>
    </lineage>
</organism>
<protein>
    <recommendedName>
        <fullName evidence="2">AMP-dependent synthetase/ligase domain-containing protein</fullName>
    </recommendedName>
</protein>
<accession>A0AA35LRL7</accession>
<dbReference type="GO" id="GO:0006631">
    <property type="term" value="P:fatty acid metabolic process"/>
    <property type="evidence" value="ECO:0007669"/>
    <property type="project" value="TreeGrafter"/>
</dbReference>
<evidence type="ECO:0000256" key="1">
    <source>
        <dbReference type="ARBA" id="ARBA00006432"/>
    </source>
</evidence>
<keyword evidence="4" id="KW-1185">Reference proteome</keyword>
<dbReference type="Gene3D" id="3.40.50.12780">
    <property type="entry name" value="N-terminal domain of ligase-like"/>
    <property type="match status" value="1"/>
</dbReference>
<dbReference type="PANTHER" id="PTHR43201:SF8">
    <property type="entry name" value="ACYL-COA SYNTHETASE FAMILY MEMBER 3"/>
    <property type="match status" value="1"/>
</dbReference>
<sequence>MAPELKTHLTALVKTVARTPSLPAVKNPKWSSQGVFEGWETITYAQHLENIERAARYWSNEFSNHGLKERDTVAICISGQANRKNRIKGLSYIDFLHIWGITRAGYVPVAISLHLTSISLVSDLVQKAGAKAIIYENSVFPNLDMDAICLPAVDILSVQVDDLPLPELWIPTQDDDIIFNYHSTGSTSGIPKLVLVTARWLDFGLEKLDSGLKDDPNSEKQQVLAINGSFCHLSGTLCAMGSQRLGHCIVISQAIPPTQEEITTLVNEHGLTRLFMFASFVTGMVRKSRTDPATLSLLQSLSIVFSGGAPLDPREEAWAREQRVNLIDVYASTEAGIMLSTAQGDDANPAYLRPYPGTKYRFVIEDDPAQDDSPGERLLELIIPPESRDCPHVSLRNPTTGDFHTGDLFVEPAPGHYVYKGRNDDWIKMMLPGRCDTKSIEDNVMGLCGADLVSVVVCVGTGRPSPVLLVEPLTDATSDASLNEEILRRITPFHERRYDYERIENAKHILVVPKGTLPRTAKGGFQRQAVERTFRVALDKLFA</sequence>
<proteinExistence type="inferred from homology"/>
<gene>
    <name evidence="3" type="ORF">CCHLO57077_00013013</name>
</gene>
<dbReference type="InterPro" id="IPR042099">
    <property type="entry name" value="ANL_N_sf"/>
</dbReference>
<dbReference type="SUPFAM" id="SSF56801">
    <property type="entry name" value="Acetyl-CoA synthetase-like"/>
    <property type="match status" value="1"/>
</dbReference>
<dbReference type="Pfam" id="PF00501">
    <property type="entry name" value="AMP-binding"/>
    <property type="match status" value="1"/>
</dbReference>
<dbReference type="PANTHER" id="PTHR43201">
    <property type="entry name" value="ACYL-COA SYNTHETASE"/>
    <property type="match status" value="1"/>
</dbReference>
<evidence type="ECO:0000259" key="2">
    <source>
        <dbReference type="Pfam" id="PF00501"/>
    </source>
</evidence>
<dbReference type="InterPro" id="IPR000873">
    <property type="entry name" value="AMP-dep_synth/lig_dom"/>
</dbReference>
<comment type="caution">
    <text evidence="3">The sequence shown here is derived from an EMBL/GenBank/DDBJ whole genome shotgun (WGS) entry which is preliminary data.</text>
</comment>
<evidence type="ECO:0000313" key="3">
    <source>
        <dbReference type="EMBL" id="CAI6047011.1"/>
    </source>
</evidence>
<dbReference type="Proteomes" id="UP001160390">
    <property type="component" value="Unassembled WGS sequence"/>
</dbReference>
<dbReference type="Pfam" id="PF23562">
    <property type="entry name" value="AMP-binding_C_3"/>
    <property type="match status" value="1"/>
</dbReference>
<evidence type="ECO:0000313" key="4">
    <source>
        <dbReference type="Proteomes" id="UP001160390"/>
    </source>
</evidence>
<name>A0AA35LRL7_9HYPO</name>
<dbReference type="EMBL" id="CABFNP030000582">
    <property type="protein sequence ID" value="CAI6047011.1"/>
    <property type="molecule type" value="Genomic_DNA"/>
</dbReference>
<comment type="similarity">
    <text evidence="1">Belongs to the ATP-dependent AMP-binding enzyme family.</text>
</comment>
<feature type="domain" description="AMP-dependent synthetase/ligase" evidence="2">
    <location>
        <begin position="14"/>
        <end position="376"/>
    </location>
</feature>
<dbReference type="AlphaFoldDB" id="A0AA35LRL7"/>
<reference evidence="3" key="1">
    <citation type="submission" date="2023-01" db="EMBL/GenBank/DDBJ databases">
        <authorList>
            <person name="Piombo E."/>
        </authorList>
    </citation>
    <scope>NUCLEOTIDE SEQUENCE</scope>
</reference>